<evidence type="ECO:0000256" key="4">
    <source>
        <dbReference type="ARBA" id="ARBA00023157"/>
    </source>
</evidence>
<evidence type="ECO:0000256" key="2">
    <source>
        <dbReference type="ARBA" id="ARBA00022487"/>
    </source>
</evidence>
<keyword evidence="4" id="KW-1015">Disulfide bond</keyword>
<evidence type="ECO:0000313" key="9">
    <source>
        <dbReference type="EMBL" id="JAV73130.1"/>
    </source>
</evidence>
<evidence type="ECO:0000256" key="5">
    <source>
        <dbReference type="ARBA" id="ARBA00023180"/>
    </source>
</evidence>
<keyword evidence="3 6" id="KW-0378">Hydrolase</keyword>
<dbReference type="InterPro" id="IPR019826">
    <property type="entry name" value="Carboxylesterase_B_AS"/>
</dbReference>
<dbReference type="AlphaFoldDB" id="A0A1Y1LLC2"/>
<dbReference type="PANTHER" id="PTHR43142:SF1">
    <property type="entry name" value="CARBOXYLIC ESTER HYDROLASE"/>
    <property type="match status" value="1"/>
</dbReference>
<dbReference type="InterPro" id="IPR029058">
    <property type="entry name" value="AB_hydrolase_fold"/>
</dbReference>
<name>A0A1Y1LLC2_PHOPY</name>
<keyword evidence="2" id="KW-0719">Serine esterase</keyword>
<evidence type="ECO:0000256" key="6">
    <source>
        <dbReference type="RuleBase" id="RU361235"/>
    </source>
</evidence>
<feature type="chain" id="PRO_5012237282" description="Carboxylic ester hydrolase" evidence="7">
    <location>
        <begin position="16"/>
        <end position="584"/>
    </location>
</feature>
<evidence type="ECO:0000256" key="7">
    <source>
        <dbReference type="SAM" id="SignalP"/>
    </source>
</evidence>
<dbReference type="Gene3D" id="3.40.50.1820">
    <property type="entry name" value="alpha/beta hydrolase"/>
    <property type="match status" value="1"/>
</dbReference>
<dbReference type="SUPFAM" id="SSF53474">
    <property type="entry name" value="alpha/beta-Hydrolases"/>
    <property type="match status" value="1"/>
</dbReference>
<dbReference type="InterPro" id="IPR019819">
    <property type="entry name" value="Carboxylesterase_B_CS"/>
</dbReference>
<feature type="signal peptide" evidence="7">
    <location>
        <begin position="1"/>
        <end position="15"/>
    </location>
</feature>
<evidence type="ECO:0000259" key="8">
    <source>
        <dbReference type="Pfam" id="PF00135"/>
    </source>
</evidence>
<proteinExistence type="inferred from homology"/>
<organism evidence="9">
    <name type="scientific">Photinus pyralis</name>
    <name type="common">Common eastern firefly</name>
    <name type="synonym">Lampyris pyralis</name>
    <dbReference type="NCBI Taxonomy" id="7054"/>
    <lineage>
        <taxon>Eukaryota</taxon>
        <taxon>Metazoa</taxon>
        <taxon>Ecdysozoa</taxon>
        <taxon>Arthropoda</taxon>
        <taxon>Hexapoda</taxon>
        <taxon>Insecta</taxon>
        <taxon>Pterygota</taxon>
        <taxon>Neoptera</taxon>
        <taxon>Endopterygota</taxon>
        <taxon>Coleoptera</taxon>
        <taxon>Polyphaga</taxon>
        <taxon>Elateriformia</taxon>
        <taxon>Elateroidea</taxon>
        <taxon>Lampyridae</taxon>
        <taxon>Lampyrinae</taxon>
        <taxon>Photinus</taxon>
    </lineage>
</organism>
<accession>A0A1Y1LLC2</accession>
<comment type="similarity">
    <text evidence="1 6">Belongs to the type-B carboxylesterase/lipase family.</text>
</comment>
<evidence type="ECO:0000256" key="3">
    <source>
        <dbReference type="ARBA" id="ARBA00022801"/>
    </source>
</evidence>
<protein>
    <recommendedName>
        <fullName evidence="6">Carboxylic ester hydrolase</fullName>
        <ecNumber evidence="6">3.1.1.-</ecNumber>
    </recommendedName>
</protein>
<keyword evidence="5" id="KW-0325">Glycoprotein</keyword>
<evidence type="ECO:0000256" key="1">
    <source>
        <dbReference type="ARBA" id="ARBA00005964"/>
    </source>
</evidence>
<reference evidence="9" key="1">
    <citation type="journal article" date="2016" name="Sci. Rep.">
        <title>Molecular characterization of firefly nuptial gifts: a multi-omics approach sheds light on postcopulatory sexual selection.</title>
        <authorList>
            <person name="Al-Wathiqui N."/>
            <person name="Fallon T.R."/>
            <person name="South A."/>
            <person name="Weng J.K."/>
            <person name="Lewis S.M."/>
        </authorList>
    </citation>
    <scope>NUCLEOTIDE SEQUENCE</scope>
</reference>
<dbReference type="PROSITE" id="PS00941">
    <property type="entry name" value="CARBOXYLESTERASE_B_2"/>
    <property type="match status" value="1"/>
</dbReference>
<dbReference type="PROSITE" id="PS00122">
    <property type="entry name" value="CARBOXYLESTERASE_B_1"/>
    <property type="match status" value="1"/>
</dbReference>
<dbReference type="GO" id="GO:0052689">
    <property type="term" value="F:carboxylic ester hydrolase activity"/>
    <property type="evidence" value="ECO:0007669"/>
    <property type="project" value="UniProtKB-KW"/>
</dbReference>
<dbReference type="Pfam" id="PF00135">
    <property type="entry name" value="COesterase"/>
    <property type="match status" value="1"/>
</dbReference>
<sequence length="584" mass="66154">MQLILTLFYITYSLAYEPPAPVVHTSLGNIRGYHTFSLEGRRFSAFEGIPYAQPPIGHLRFEAPRSALPWNRTLEAHNLFVCSQFQNMAFEAVDAENVFDRKKDQEDCLYLNVYVPKEQPSENDNYDVVVNIHGGAFMNGDPNLVTPGIIMDRDFIYINLNYRLGILGFLSTEDTVVPGNNGLKDQQLALRWVHTHIKHFGGNPNAITLMGGSAGGASVHFHYFSPKSRGLFHRGISQSGSVLLPWAIQVGALKKAQKLAGLLNCKNSNTRDMVYCLKQIPVHELISKLTHFYHSTMYPLAPFAPVVEVESDSSFITKHPYQQLLNGDVYDVPWLTWRAADEGIFLGVLIPPGPHDEIEKNWDEWSPFMFNYDYTVAESQKKAVARKIKSFYMKNEKLSHNNIRKFIKLMGDRYFNVGYERAITMQANLGKSPVYAGIYNFNKTHGLAKAFGVDIEGVTHGDESFLLHHQVPVKDIKLSKPEKDMKNMLLDILASYAKHGKPEAPGISWEPVTPGKFNYLFMCDAHDSKMVENPDVDAQEFWESLDIKEYGPTFSPKKKSGANSYYLNLNLPLVTLCLFVMMFQ</sequence>
<dbReference type="InterPro" id="IPR002018">
    <property type="entry name" value="CarbesteraseB"/>
</dbReference>
<dbReference type="EMBL" id="GEZM01055118">
    <property type="protein sequence ID" value="JAV73130.1"/>
    <property type="molecule type" value="Transcribed_RNA"/>
</dbReference>
<keyword evidence="7" id="KW-0732">Signal</keyword>
<feature type="domain" description="Carboxylesterase type B" evidence="8">
    <location>
        <begin position="20"/>
        <end position="522"/>
    </location>
</feature>
<dbReference type="PANTHER" id="PTHR43142">
    <property type="entry name" value="CARBOXYLIC ESTER HYDROLASE"/>
    <property type="match status" value="1"/>
</dbReference>
<dbReference type="EC" id="3.1.1.-" evidence="6"/>